<name>A0A9W8UI84_AKAMU</name>
<dbReference type="KEGG" id="amus:LMH87_001472"/>
<evidence type="ECO:0000313" key="1">
    <source>
        <dbReference type="EMBL" id="KAJ4146917.1"/>
    </source>
</evidence>
<dbReference type="RefSeq" id="XP_056049858.1">
    <property type="nucleotide sequence ID" value="XM_056192753.1"/>
</dbReference>
<reference evidence="1" key="1">
    <citation type="journal article" date="2023" name="Access Microbiol">
        <title>De-novo genome assembly for Akanthomyces muscarius, a biocontrol agent of insect agricultural pests.</title>
        <authorList>
            <person name="Erdos Z."/>
            <person name="Studholme D.J."/>
            <person name="Raymond B."/>
            <person name="Sharma M."/>
        </authorList>
    </citation>
    <scope>NUCLEOTIDE SEQUENCE</scope>
    <source>
        <strain evidence="1">Ve6</strain>
    </source>
</reference>
<dbReference type="EMBL" id="JAJHUN010000010">
    <property type="protein sequence ID" value="KAJ4146917.1"/>
    <property type="molecule type" value="Genomic_DNA"/>
</dbReference>
<sequence length="127" mass="14632">MGTTSYLHPAEVEHTLLYASRLIFWRPTGTGSDLLRSQILTCRQSYVARKAAKVMEDSHDRTAQSIAVRFLALFIYGSGVLDYHCSMRYTRRFWLTFAASLPFFIRSEIHGLTVLFCPFSQLPSLRY</sequence>
<comment type="caution">
    <text evidence="1">The sequence shown here is derived from an EMBL/GenBank/DDBJ whole genome shotgun (WGS) entry which is preliminary data.</text>
</comment>
<dbReference type="Proteomes" id="UP001144673">
    <property type="component" value="Chromosome 3"/>
</dbReference>
<gene>
    <name evidence="1" type="ORF">LMH87_001472</name>
</gene>
<accession>A0A9W8UI84</accession>
<proteinExistence type="predicted"/>
<keyword evidence="2" id="KW-1185">Reference proteome</keyword>
<evidence type="ECO:0000313" key="2">
    <source>
        <dbReference type="Proteomes" id="UP001144673"/>
    </source>
</evidence>
<organism evidence="1 2">
    <name type="scientific">Akanthomyces muscarius</name>
    <name type="common">Entomopathogenic fungus</name>
    <name type="synonym">Lecanicillium muscarium</name>
    <dbReference type="NCBI Taxonomy" id="2231603"/>
    <lineage>
        <taxon>Eukaryota</taxon>
        <taxon>Fungi</taxon>
        <taxon>Dikarya</taxon>
        <taxon>Ascomycota</taxon>
        <taxon>Pezizomycotina</taxon>
        <taxon>Sordariomycetes</taxon>
        <taxon>Hypocreomycetidae</taxon>
        <taxon>Hypocreales</taxon>
        <taxon>Cordycipitaceae</taxon>
        <taxon>Akanthomyces</taxon>
    </lineage>
</organism>
<dbReference type="AlphaFoldDB" id="A0A9W8UI84"/>
<dbReference type="GeneID" id="80888631"/>
<protein>
    <submittedName>
        <fullName evidence="1">Uncharacterized protein</fullName>
    </submittedName>
</protein>